<dbReference type="PROSITE" id="PS51257">
    <property type="entry name" value="PROKAR_LIPOPROTEIN"/>
    <property type="match status" value="1"/>
</dbReference>
<dbReference type="InterPro" id="IPR011852">
    <property type="entry name" value="TRAP_TAXI"/>
</dbReference>
<proteinExistence type="predicted"/>
<dbReference type="PATRIC" id="fig|768671.3.peg.714"/>
<dbReference type="CDD" id="cd13520">
    <property type="entry name" value="PBP2_TAXI_TRAP"/>
    <property type="match status" value="1"/>
</dbReference>
<dbReference type="PANTHER" id="PTHR42941:SF1">
    <property type="entry name" value="SLL1037 PROTEIN"/>
    <property type="match status" value="1"/>
</dbReference>
<dbReference type="EMBL" id="AFWV01000002">
    <property type="protein sequence ID" value="EGV19982.1"/>
    <property type="molecule type" value="Genomic_DNA"/>
</dbReference>
<dbReference type="PANTHER" id="PTHR42941">
    <property type="entry name" value="SLL1037 PROTEIN"/>
    <property type="match status" value="1"/>
</dbReference>
<dbReference type="Proteomes" id="UP000005459">
    <property type="component" value="Unassembled WGS sequence"/>
</dbReference>
<reference evidence="1 2" key="1">
    <citation type="submission" date="2011-06" db="EMBL/GenBank/DDBJ databases">
        <title>The draft genome of Thiocapsa marina 5811.</title>
        <authorList>
            <consortium name="US DOE Joint Genome Institute (JGI-PGF)"/>
            <person name="Lucas S."/>
            <person name="Han J."/>
            <person name="Cheng J.-F."/>
            <person name="Goodwin L."/>
            <person name="Pitluck S."/>
            <person name="Peters L."/>
            <person name="Land M.L."/>
            <person name="Hauser L."/>
            <person name="Vogl K."/>
            <person name="Liu Z."/>
            <person name="Imhoff J."/>
            <person name="Thiel V."/>
            <person name="Frigaard N.-U."/>
            <person name="Bryant D."/>
            <person name="Woyke T.J."/>
        </authorList>
    </citation>
    <scope>NUCLEOTIDE SEQUENCE [LARGE SCALE GENOMIC DNA]</scope>
    <source>
        <strain evidence="1 2">5811</strain>
    </source>
</reference>
<dbReference type="Pfam" id="PF16868">
    <property type="entry name" value="NMT1_3"/>
    <property type="match status" value="1"/>
</dbReference>
<evidence type="ECO:0000313" key="1">
    <source>
        <dbReference type="EMBL" id="EGV19982.1"/>
    </source>
</evidence>
<dbReference type="AlphaFoldDB" id="F9U6V6"/>
<accession>F9U6V6</accession>
<organism evidence="1 2">
    <name type="scientific">Thiocapsa marina 5811</name>
    <dbReference type="NCBI Taxonomy" id="768671"/>
    <lineage>
        <taxon>Bacteria</taxon>
        <taxon>Pseudomonadati</taxon>
        <taxon>Pseudomonadota</taxon>
        <taxon>Gammaproteobacteria</taxon>
        <taxon>Chromatiales</taxon>
        <taxon>Chromatiaceae</taxon>
        <taxon>Thiocapsa</taxon>
    </lineage>
</organism>
<dbReference type="SUPFAM" id="SSF53850">
    <property type="entry name" value="Periplasmic binding protein-like II"/>
    <property type="match status" value="1"/>
</dbReference>
<evidence type="ECO:0000313" key="2">
    <source>
        <dbReference type="Proteomes" id="UP000005459"/>
    </source>
</evidence>
<sequence length="511" mass="53517">MPISSRSLVVLGAVLLALLLVGCAEGPDESGVTQVVQERLTRALGADTMEITSLRRLGSGPLDPGADGRQRRIVYYNAVLTFGRDLDFSSWDTLNVAAFSTLLGATERGIEGLAQDGNRAGDRVYVRGSVSFERGAEGWMPVDVFRPEVGVATAGPAGAAESRRIIEQINALLANAGDHSLERERIITEVLDSAYTDITLRLDRLDRALIIAGGSPDGEYARVAQLLAAELIAEGTLSNAVQSRGSKENLELLRAGKVDIVLVQNNVAARAMLGGEPFAALGPQYDLQALASLFPEPLHLVVAADSPIGSVQELVGKRVDIGNPGSGSYLNAVALLAAAGIDPAELGAVYETGLAGGLELLDKGEADAVIATIGAPARALQQAAAQGRVRLLPLGAELRELLTREGTGYVPIELPASTYPGQREPVPTVAVTALLASGDALPKADVDRVLTALFDRIDFLRAGSAAGSLITRASARIGLTIPLHPAAIDYYERLSQPPPRSPSPETTRPGS</sequence>
<keyword evidence="1" id="KW-0675">Receptor</keyword>
<dbReference type="Gene3D" id="3.40.190.10">
    <property type="entry name" value="Periplasmic binding protein-like II"/>
    <property type="match status" value="2"/>
</dbReference>
<keyword evidence="2" id="KW-1185">Reference proteome</keyword>
<dbReference type="NCBIfam" id="TIGR02122">
    <property type="entry name" value="TRAP_TAXI"/>
    <property type="match status" value="1"/>
</dbReference>
<dbReference type="RefSeq" id="WP_007191535.1">
    <property type="nucleotide sequence ID" value="NZ_AFWV01000002.1"/>
</dbReference>
<protein>
    <submittedName>
        <fullName evidence="1">TRAP transporter solute receptor, TAXI family</fullName>
    </submittedName>
</protein>
<dbReference type="STRING" id="768671.ThimaDRAFT_0658"/>
<dbReference type="OrthoDB" id="9780180at2"/>
<name>F9U6V6_9GAMM</name>
<gene>
    <name evidence="1" type="ORF">ThimaDRAFT_0658</name>
</gene>
<dbReference type="eggNOG" id="COG2358">
    <property type="taxonomic scope" value="Bacteria"/>
</dbReference>